<reference evidence="7 8" key="1">
    <citation type="journal article" date="2019" name="Nat. Microbiol.">
        <title>Wide diversity of methane and short-chain alkane metabolisms in uncultured archaea.</title>
        <authorList>
            <person name="Borrel G."/>
            <person name="Adam P.S."/>
            <person name="McKay L.J."/>
            <person name="Chen L.X."/>
            <person name="Sierra-Garcia I.N."/>
            <person name="Sieber C.M."/>
            <person name="Letourneur Q."/>
            <person name="Ghozlane A."/>
            <person name="Andersen G.L."/>
            <person name="Li W.J."/>
            <person name="Hallam S.J."/>
            <person name="Muyzer G."/>
            <person name="de Oliveira V.M."/>
            <person name="Inskeep W.P."/>
            <person name="Banfield J.F."/>
            <person name="Gribaldo S."/>
        </authorList>
    </citation>
    <scope>NUCLEOTIDE SEQUENCE [LARGE SCALE GENOMIC DNA]</scope>
    <source>
        <strain evidence="7">NM1a</strain>
    </source>
</reference>
<comment type="caution">
    <text evidence="7">The sequence shown here is derived from an EMBL/GenBank/DDBJ whole genome shotgun (WGS) entry which is preliminary data.</text>
</comment>
<dbReference type="GO" id="GO:0008170">
    <property type="term" value="F:N-methyltransferase activity"/>
    <property type="evidence" value="ECO:0007669"/>
    <property type="project" value="InterPro"/>
</dbReference>
<accession>A0A520KS50</accession>
<dbReference type="GO" id="GO:0003677">
    <property type="term" value="F:DNA binding"/>
    <property type="evidence" value="ECO:0007669"/>
    <property type="project" value="InterPro"/>
</dbReference>
<dbReference type="PROSITE" id="PS00092">
    <property type="entry name" value="N6_MTASE"/>
    <property type="match status" value="1"/>
</dbReference>
<evidence type="ECO:0000259" key="5">
    <source>
        <dbReference type="Pfam" id="PF01555"/>
    </source>
</evidence>
<dbReference type="PRINTS" id="PR00508">
    <property type="entry name" value="S21N4MTFRASE"/>
</dbReference>
<dbReference type="AlphaFoldDB" id="A0A520KS50"/>
<evidence type="ECO:0000313" key="7">
    <source>
        <dbReference type="EMBL" id="RZN64611.1"/>
    </source>
</evidence>
<dbReference type="InterPro" id="IPR002052">
    <property type="entry name" value="DNA_methylase_N6_adenine_CS"/>
</dbReference>
<dbReference type="Pfam" id="PF01555">
    <property type="entry name" value="N6_N4_Mtase"/>
    <property type="match status" value="1"/>
</dbReference>
<dbReference type="GO" id="GO:0009307">
    <property type="term" value="P:DNA restriction-modification system"/>
    <property type="evidence" value="ECO:0007669"/>
    <property type="project" value="UniProtKB-KW"/>
</dbReference>
<name>A0A520KS50_METT2</name>
<evidence type="ECO:0000256" key="2">
    <source>
        <dbReference type="ARBA" id="ARBA00022603"/>
    </source>
</evidence>
<dbReference type="Gene3D" id="3.40.1350.10">
    <property type="match status" value="1"/>
</dbReference>
<keyword evidence="4" id="KW-0680">Restriction system</keyword>
<dbReference type="Proteomes" id="UP000317158">
    <property type="component" value="Unassembled WGS sequence"/>
</dbReference>
<dbReference type="InterPro" id="IPR011856">
    <property type="entry name" value="tRNA_endonuc-like_dom_sf"/>
</dbReference>
<keyword evidence="2 4" id="KW-0489">Methyltransferase</keyword>
<dbReference type="GO" id="GO:0004519">
    <property type="term" value="F:endonuclease activity"/>
    <property type="evidence" value="ECO:0007669"/>
    <property type="project" value="InterPro"/>
</dbReference>
<organism evidence="7 8">
    <name type="scientific">Methanoliparum thermophilum</name>
    <dbReference type="NCBI Taxonomy" id="2491083"/>
    <lineage>
        <taxon>Archaea</taxon>
        <taxon>Methanobacteriati</taxon>
        <taxon>Methanobacteriota</taxon>
        <taxon>Candidatus Methanoliparia</taxon>
        <taxon>Candidatus Methanoliparales</taxon>
        <taxon>Candidatus Methanoliparaceae</taxon>
        <taxon>Candidatus Methanoliparum</taxon>
    </lineage>
</organism>
<proteinExistence type="inferred from homology"/>
<dbReference type="Pfam" id="PF04471">
    <property type="entry name" value="Mrr_cat"/>
    <property type="match status" value="1"/>
</dbReference>
<keyword evidence="4" id="KW-0949">S-adenosyl-L-methionine</keyword>
<evidence type="ECO:0000256" key="4">
    <source>
        <dbReference type="RuleBase" id="RU362026"/>
    </source>
</evidence>
<feature type="domain" description="DNA methylase N-4/N-6" evidence="5">
    <location>
        <begin position="25"/>
        <end position="263"/>
    </location>
</feature>
<dbReference type="Gene3D" id="3.40.50.150">
    <property type="entry name" value="Vaccinia Virus protein VP39"/>
    <property type="match status" value="1"/>
</dbReference>
<dbReference type="InterPro" id="IPR007560">
    <property type="entry name" value="Restrct_endonuc_IV_Mrr"/>
</dbReference>
<comment type="similarity">
    <text evidence="1 4">Belongs to the N(4)/N(6)-methyltransferase family.</text>
</comment>
<evidence type="ECO:0000256" key="1">
    <source>
        <dbReference type="ARBA" id="ARBA00006594"/>
    </source>
</evidence>
<dbReference type="GO" id="GO:0015667">
    <property type="term" value="F:site-specific DNA-methyltransferase (cytosine-N4-specific) activity"/>
    <property type="evidence" value="ECO:0007669"/>
    <property type="project" value="UniProtKB-EC"/>
</dbReference>
<comment type="catalytic activity">
    <reaction evidence="4">
        <text>a 2'-deoxycytidine in DNA + S-adenosyl-L-methionine = an N(4)-methyl-2'-deoxycytidine in DNA + S-adenosyl-L-homocysteine + H(+)</text>
        <dbReference type="Rhea" id="RHEA:16857"/>
        <dbReference type="Rhea" id="RHEA-COMP:11369"/>
        <dbReference type="Rhea" id="RHEA-COMP:13674"/>
        <dbReference type="ChEBI" id="CHEBI:15378"/>
        <dbReference type="ChEBI" id="CHEBI:57856"/>
        <dbReference type="ChEBI" id="CHEBI:59789"/>
        <dbReference type="ChEBI" id="CHEBI:85452"/>
        <dbReference type="ChEBI" id="CHEBI:137933"/>
        <dbReference type="EC" id="2.1.1.113"/>
    </reaction>
</comment>
<dbReference type="EMBL" id="RXIF01000006">
    <property type="protein sequence ID" value="RZN64611.1"/>
    <property type="molecule type" value="Genomic_DNA"/>
</dbReference>
<evidence type="ECO:0000259" key="6">
    <source>
        <dbReference type="Pfam" id="PF04471"/>
    </source>
</evidence>
<dbReference type="InterPro" id="IPR002941">
    <property type="entry name" value="DNA_methylase_N4/N6"/>
</dbReference>
<feature type="domain" description="Restriction endonuclease type IV Mrr" evidence="6">
    <location>
        <begin position="289"/>
        <end position="388"/>
    </location>
</feature>
<evidence type="ECO:0000313" key="8">
    <source>
        <dbReference type="Proteomes" id="UP000317158"/>
    </source>
</evidence>
<dbReference type="InterPro" id="IPR029063">
    <property type="entry name" value="SAM-dependent_MTases_sf"/>
</dbReference>
<evidence type="ECO:0000256" key="3">
    <source>
        <dbReference type="ARBA" id="ARBA00022679"/>
    </source>
</evidence>
<gene>
    <name evidence="7" type="ORF">EF806_04580</name>
</gene>
<protein>
    <recommendedName>
        <fullName evidence="4">Type II methyltransferase</fullName>
        <ecNumber evidence="4">2.1.1.113</ecNumber>
    </recommendedName>
    <alternativeName>
        <fullName evidence="4">N-4 cytosine-specific methyltransferase</fullName>
    </alternativeName>
</protein>
<dbReference type="InterPro" id="IPR001091">
    <property type="entry name" value="RM_Methyltransferase"/>
</dbReference>
<dbReference type="GO" id="GO:0032259">
    <property type="term" value="P:methylation"/>
    <property type="evidence" value="ECO:0007669"/>
    <property type="project" value="UniProtKB-KW"/>
</dbReference>
<dbReference type="EC" id="2.1.1.113" evidence="4"/>
<sequence>MVFKTNTIYCGDCKKVLAQFPDESVDLIYVDPPFFSNKQYEVLWGDGYEKRAFEDRWKGGIENYIAWMEDKIKECHRVLKDIGSMYLHCDYHANAHLRILMDGVFGENNFRNEIIWCYGGGGIPKKDFPRKHDTIFRYVKDVRKFKKNGVFNKIYRPYGEWTKKHEPRRNLTAGGGKLNMERGIPINDWWSDLKSLTSYQKEWLGYPTQKPESLLERIINVSSNPTNIILDPMCGGGTTIAVAHKLGRQWIGIDVSPTACKLMVNRMRKLGVQISEKDIIGLPKTLEELKAMQPFEFQNWVCEKLLARASVRSTRDMGIDGWLIDGRPLQVKQSEKVGRNVIDNFETALRRAKKERGIIVAFSFSKGAYEEVARSKSHDGLAIELKTVKEILKEE</sequence>
<dbReference type="SUPFAM" id="SSF53335">
    <property type="entry name" value="S-adenosyl-L-methionine-dependent methyltransferases"/>
    <property type="match status" value="1"/>
</dbReference>
<keyword evidence="3" id="KW-0808">Transferase</keyword>